<dbReference type="RefSeq" id="WP_096919585.1">
    <property type="nucleotide sequence ID" value="NZ_CP029487.1"/>
</dbReference>
<reference evidence="1 2" key="1">
    <citation type="submission" date="2018-05" db="EMBL/GenBank/DDBJ databases">
        <title>Genome comparison of Eubacterium sp.</title>
        <authorList>
            <person name="Feng Y."/>
            <person name="Sanchez-Andrea I."/>
            <person name="Stams A.J.M."/>
            <person name="De Vos W.M."/>
        </authorList>
    </citation>
    <scope>NUCLEOTIDE SEQUENCE [LARGE SCALE GENOMIC DNA]</scope>
    <source>
        <strain evidence="1 2">YI</strain>
    </source>
</reference>
<keyword evidence="2" id="KW-1185">Reference proteome</keyword>
<dbReference type="EMBL" id="CP029487">
    <property type="protein sequence ID" value="QCT70833.1"/>
    <property type="molecule type" value="Genomic_DNA"/>
</dbReference>
<name>A0A4P9C632_EUBML</name>
<dbReference type="AlphaFoldDB" id="A0A4P9C632"/>
<protein>
    <submittedName>
        <fullName evidence="1">Uncharacterized protein</fullName>
    </submittedName>
</protein>
<organism evidence="1 2">
    <name type="scientific">Eubacterium maltosivorans</name>
    <dbReference type="NCBI Taxonomy" id="2041044"/>
    <lineage>
        <taxon>Bacteria</taxon>
        <taxon>Bacillati</taxon>
        <taxon>Bacillota</taxon>
        <taxon>Clostridia</taxon>
        <taxon>Eubacteriales</taxon>
        <taxon>Eubacteriaceae</taxon>
        <taxon>Eubacterium</taxon>
    </lineage>
</organism>
<sequence length="116" mass="12651">MIYADFNYYQNSYFGTEITEERTFNGLALKASAFLDAITYNRIDKTQPIDDAVKNAACAVTEVRKTYDDGKGGIASESVGKASVSYANADGKTLEQESYNAAYPFLIGTGLLYQGV</sequence>
<dbReference type="CDD" id="cd08053">
    <property type="entry name" value="Yqbg"/>
    <property type="match status" value="1"/>
</dbReference>
<dbReference type="KEGG" id="emt:CPZ25_005650"/>
<accession>A0A4P9C632</accession>
<dbReference type="InterPro" id="IPR013514">
    <property type="entry name" value="DUF3199_YqbG"/>
</dbReference>
<dbReference type="Proteomes" id="UP000218387">
    <property type="component" value="Chromosome"/>
</dbReference>
<proteinExistence type="predicted"/>
<evidence type="ECO:0000313" key="2">
    <source>
        <dbReference type="Proteomes" id="UP000218387"/>
    </source>
</evidence>
<gene>
    <name evidence="1" type="ORF">CPZ25_005650</name>
</gene>
<evidence type="ECO:0000313" key="1">
    <source>
        <dbReference type="EMBL" id="QCT70833.1"/>
    </source>
</evidence>